<dbReference type="InterPro" id="IPR013210">
    <property type="entry name" value="LRR_N_plant-typ"/>
</dbReference>
<feature type="domain" description="Leucine-rich repeat-containing N-terminal plant-type" evidence="3">
    <location>
        <begin position="73"/>
        <end position="109"/>
    </location>
</feature>
<evidence type="ECO:0000256" key="2">
    <source>
        <dbReference type="ARBA" id="ARBA00022737"/>
    </source>
</evidence>
<evidence type="ECO:0000256" key="1">
    <source>
        <dbReference type="ARBA" id="ARBA00022614"/>
    </source>
</evidence>
<comment type="caution">
    <text evidence="4">The sequence shown here is derived from an EMBL/GenBank/DDBJ whole genome shotgun (WGS) entry which is preliminary data.</text>
</comment>
<accession>A0A843V2U3</accession>
<dbReference type="EMBL" id="NMUH01001470">
    <property type="protein sequence ID" value="MQL92642.1"/>
    <property type="molecule type" value="Genomic_DNA"/>
</dbReference>
<dbReference type="Proteomes" id="UP000652761">
    <property type="component" value="Unassembled WGS sequence"/>
</dbReference>
<reference evidence="4" key="1">
    <citation type="submission" date="2017-07" db="EMBL/GenBank/DDBJ databases">
        <title>Taro Niue Genome Assembly and Annotation.</title>
        <authorList>
            <person name="Atibalentja N."/>
            <person name="Keating K."/>
            <person name="Fields C.J."/>
        </authorList>
    </citation>
    <scope>NUCLEOTIDE SEQUENCE</scope>
    <source>
        <strain evidence="4">Niue_2</strain>
        <tissue evidence="4">Leaf</tissue>
    </source>
</reference>
<dbReference type="AlphaFoldDB" id="A0A843V2U3"/>
<keyword evidence="1" id="KW-0433">Leucine-rich repeat</keyword>
<dbReference type="Gene3D" id="3.80.10.10">
    <property type="entry name" value="Ribonuclease Inhibitor"/>
    <property type="match status" value="1"/>
</dbReference>
<proteinExistence type="predicted"/>
<dbReference type="Pfam" id="PF08263">
    <property type="entry name" value="LRRNT_2"/>
    <property type="match status" value="1"/>
</dbReference>
<evidence type="ECO:0000259" key="3">
    <source>
        <dbReference type="Pfam" id="PF08263"/>
    </source>
</evidence>
<evidence type="ECO:0000313" key="4">
    <source>
        <dbReference type="EMBL" id="MQL92642.1"/>
    </source>
</evidence>
<gene>
    <name evidence="4" type="ORF">Taro_025273</name>
</gene>
<protein>
    <recommendedName>
        <fullName evidence="3">Leucine-rich repeat-containing N-terminal plant-type domain-containing protein</fullName>
    </recommendedName>
</protein>
<organism evidence="4 5">
    <name type="scientific">Colocasia esculenta</name>
    <name type="common">Wild taro</name>
    <name type="synonym">Arum esculentum</name>
    <dbReference type="NCBI Taxonomy" id="4460"/>
    <lineage>
        <taxon>Eukaryota</taxon>
        <taxon>Viridiplantae</taxon>
        <taxon>Streptophyta</taxon>
        <taxon>Embryophyta</taxon>
        <taxon>Tracheophyta</taxon>
        <taxon>Spermatophyta</taxon>
        <taxon>Magnoliopsida</taxon>
        <taxon>Liliopsida</taxon>
        <taxon>Araceae</taxon>
        <taxon>Aroideae</taxon>
        <taxon>Colocasieae</taxon>
        <taxon>Colocasia</taxon>
    </lineage>
</organism>
<name>A0A843V2U3_COLES</name>
<evidence type="ECO:0000313" key="5">
    <source>
        <dbReference type="Proteomes" id="UP000652761"/>
    </source>
</evidence>
<keyword evidence="2" id="KW-0677">Repeat</keyword>
<sequence length="227" mass="23794">MTFAQYGVIAWHVYTSDDSRRAFSDSFQMVGSKQEIPVPPPPSSVAPPILARALCSSAEIPISSTGRAPRVPEYQALLSLKASLVDFSGVLASWDGATDHCGWAGVVCNPLRRDAVVSVDLCNLNLSNVLLSESATSAPSSTSPLPPMPSSAPYPSICLAFPTSATSTSPTMSSMAASPRRSLAYATSRCSISTTTTSPVSFPSRSPRCPNSATSTRFATREVSVAV</sequence>
<keyword evidence="5" id="KW-1185">Reference proteome</keyword>
<dbReference type="InterPro" id="IPR032675">
    <property type="entry name" value="LRR_dom_sf"/>
</dbReference>